<reference evidence="5" key="1">
    <citation type="submission" date="2016-11" db="UniProtKB">
        <authorList>
            <consortium name="WormBaseParasite"/>
        </authorList>
    </citation>
    <scope>IDENTIFICATION</scope>
</reference>
<evidence type="ECO:0000256" key="3">
    <source>
        <dbReference type="SAM" id="MobiDB-lite"/>
    </source>
</evidence>
<protein>
    <submittedName>
        <fullName evidence="5">Ras family protein</fullName>
    </submittedName>
</protein>
<dbReference type="InterPro" id="IPR027417">
    <property type="entry name" value="P-loop_NTPase"/>
</dbReference>
<dbReference type="SMART" id="SM00175">
    <property type="entry name" value="RAB"/>
    <property type="match status" value="1"/>
</dbReference>
<evidence type="ECO:0000256" key="1">
    <source>
        <dbReference type="ARBA" id="ARBA00022741"/>
    </source>
</evidence>
<evidence type="ECO:0000313" key="5">
    <source>
        <dbReference type="WBParaSite" id="Csp11.Scaffold630.g16785.t1"/>
    </source>
</evidence>
<dbReference type="GO" id="GO:0016020">
    <property type="term" value="C:membrane"/>
    <property type="evidence" value="ECO:0007669"/>
    <property type="project" value="InterPro"/>
</dbReference>
<dbReference type="Pfam" id="PF00071">
    <property type="entry name" value="Ras"/>
    <property type="match status" value="1"/>
</dbReference>
<dbReference type="GO" id="GO:0007165">
    <property type="term" value="P:signal transduction"/>
    <property type="evidence" value="ECO:0007669"/>
    <property type="project" value="InterPro"/>
</dbReference>
<feature type="region of interest" description="Disordered" evidence="3">
    <location>
        <begin position="85"/>
        <end position="110"/>
    </location>
</feature>
<dbReference type="SMART" id="SM00173">
    <property type="entry name" value="RAS"/>
    <property type="match status" value="1"/>
</dbReference>
<dbReference type="SUPFAM" id="SSF52540">
    <property type="entry name" value="P-loop containing nucleoside triphosphate hydrolases"/>
    <property type="match status" value="1"/>
</dbReference>
<dbReference type="eggNOG" id="KOG0395">
    <property type="taxonomic scope" value="Eukaryota"/>
</dbReference>
<dbReference type="AlphaFoldDB" id="A0A1I7UK67"/>
<dbReference type="GO" id="GO:0003924">
    <property type="term" value="F:GTPase activity"/>
    <property type="evidence" value="ECO:0007669"/>
    <property type="project" value="InterPro"/>
</dbReference>
<keyword evidence="2" id="KW-0342">GTP-binding</keyword>
<keyword evidence="1" id="KW-0547">Nucleotide-binding</keyword>
<dbReference type="InterPro" id="IPR001806">
    <property type="entry name" value="Small_GTPase"/>
</dbReference>
<proteinExistence type="predicted"/>
<dbReference type="PROSITE" id="PS51419">
    <property type="entry name" value="RAB"/>
    <property type="match status" value="1"/>
</dbReference>
<feature type="compositionally biased region" description="Basic and acidic residues" evidence="3">
    <location>
        <begin position="85"/>
        <end position="99"/>
    </location>
</feature>
<feature type="compositionally biased region" description="Basic residues" evidence="3">
    <location>
        <begin position="100"/>
        <end position="110"/>
    </location>
</feature>
<dbReference type="STRING" id="1561998.A0A1I7UK67"/>
<dbReference type="GO" id="GO:0005525">
    <property type="term" value="F:GTP binding"/>
    <property type="evidence" value="ECO:0007669"/>
    <property type="project" value="UniProtKB-KW"/>
</dbReference>
<dbReference type="InterPro" id="IPR020849">
    <property type="entry name" value="Small_GTPase_Ras-type"/>
</dbReference>
<dbReference type="PRINTS" id="PR00449">
    <property type="entry name" value="RASTRNSFRMNG"/>
</dbReference>
<dbReference type="PANTHER" id="PTHR24070">
    <property type="entry name" value="RAS, DI-RAS, AND RHEB FAMILY MEMBERS OF SMALL GTPASE SUPERFAMILY"/>
    <property type="match status" value="1"/>
</dbReference>
<dbReference type="WBParaSite" id="Csp11.Scaffold630.g16785.t1">
    <property type="protein sequence ID" value="Csp11.Scaffold630.g16785.t1"/>
    <property type="gene ID" value="Csp11.Scaffold630.g16785"/>
</dbReference>
<sequence length="110" mass="13016">MNFEEVKKLHELICRIKDQDDFPIILVGNKADLENERHVARHEAEELAHRLGVPYLECSAKIRKNVDEAFFEIVRTVIRYQDKQRGEEKLVERKIESPMKSKKKKTCPIQ</sequence>
<keyword evidence="4" id="KW-1185">Reference proteome</keyword>
<dbReference type="PROSITE" id="PS51421">
    <property type="entry name" value="RAS"/>
    <property type="match status" value="1"/>
</dbReference>
<dbReference type="Proteomes" id="UP000095282">
    <property type="component" value="Unplaced"/>
</dbReference>
<name>A0A1I7UK67_9PELO</name>
<dbReference type="Gene3D" id="3.40.50.300">
    <property type="entry name" value="P-loop containing nucleotide triphosphate hydrolases"/>
    <property type="match status" value="1"/>
</dbReference>
<evidence type="ECO:0000256" key="2">
    <source>
        <dbReference type="ARBA" id="ARBA00023134"/>
    </source>
</evidence>
<organism evidence="4 5">
    <name type="scientific">Caenorhabditis tropicalis</name>
    <dbReference type="NCBI Taxonomy" id="1561998"/>
    <lineage>
        <taxon>Eukaryota</taxon>
        <taxon>Metazoa</taxon>
        <taxon>Ecdysozoa</taxon>
        <taxon>Nematoda</taxon>
        <taxon>Chromadorea</taxon>
        <taxon>Rhabditida</taxon>
        <taxon>Rhabditina</taxon>
        <taxon>Rhabditomorpha</taxon>
        <taxon>Rhabditoidea</taxon>
        <taxon>Rhabditidae</taxon>
        <taxon>Peloderinae</taxon>
        <taxon>Caenorhabditis</taxon>
    </lineage>
</organism>
<evidence type="ECO:0000313" key="4">
    <source>
        <dbReference type="Proteomes" id="UP000095282"/>
    </source>
</evidence>
<accession>A0A1I7UK67</accession>